<evidence type="ECO:0000313" key="4">
    <source>
        <dbReference type="Proteomes" id="UP001200470"/>
    </source>
</evidence>
<evidence type="ECO:0000256" key="2">
    <source>
        <dbReference type="SAM" id="SignalP"/>
    </source>
</evidence>
<feature type="compositionally biased region" description="Polar residues" evidence="1">
    <location>
        <begin position="237"/>
        <end position="251"/>
    </location>
</feature>
<sequence length="306" mass="34996">MKKIILMSTILVSLPMLSMAQDDDMYFVPTKESKAKELKSYGMPADTYYSGSKKSSREYNRRAWSSVAPIDSAGNDIINFSATEGVYPDSAYSEAADYACTRKMSRFDGYTPSEAYWEGYRDGRWTGVRPGWYDAWYGSWYSPWRSSWYDPWYDPWYYSSYWGWYSPYYYSTWYSPWHYGYYWDRPYWGWGGGVHISGPVHAGRSWSRSGYSHHKYAGNTDSNANRRGGSLAGYRGQRNSNIDYGTRGQRNNVRDLGGYRSRSYNSNSNSSYSRPSYSNGGSSFGGSSRSVGGRSVGGGHNYGGRR</sequence>
<dbReference type="RefSeq" id="WP_301637967.1">
    <property type="nucleotide sequence ID" value="NZ_JADYTN010000010.1"/>
</dbReference>
<name>A0ABS9CFK0_9BACT</name>
<feature type="compositionally biased region" description="Low complexity" evidence="1">
    <location>
        <begin position="258"/>
        <end position="293"/>
    </location>
</feature>
<proteinExistence type="predicted"/>
<keyword evidence="2" id="KW-0732">Signal</keyword>
<gene>
    <name evidence="3" type="ORF">I6E12_05920</name>
</gene>
<keyword evidence="4" id="KW-1185">Reference proteome</keyword>
<protein>
    <recommendedName>
        <fullName evidence="5">Secreted protein</fullName>
    </recommendedName>
</protein>
<feature type="region of interest" description="Disordered" evidence="1">
    <location>
        <begin position="217"/>
        <end position="306"/>
    </location>
</feature>
<feature type="compositionally biased region" description="Gly residues" evidence="1">
    <location>
        <begin position="294"/>
        <end position="306"/>
    </location>
</feature>
<feature type="signal peptide" evidence="2">
    <location>
        <begin position="1"/>
        <end position="20"/>
    </location>
</feature>
<comment type="caution">
    <text evidence="3">The sequence shown here is derived from an EMBL/GenBank/DDBJ whole genome shotgun (WGS) entry which is preliminary data.</text>
</comment>
<evidence type="ECO:0000256" key="1">
    <source>
        <dbReference type="SAM" id="MobiDB-lite"/>
    </source>
</evidence>
<evidence type="ECO:0000313" key="3">
    <source>
        <dbReference type="EMBL" id="MCF2563645.1"/>
    </source>
</evidence>
<reference evidence="3 4" key="1">
    <citation type="submission" date="2020-12" db="EMBL/GenBank/DDBJ databases">
        <title>Whole genome sequences of gut porcine anaerobes.</title>
        <authorList>
            <person name="Kubasova T."/>
            <person name="Jahodarova E."/>
            <person name="Rychlik I."/>
        </authorList>
    </citation>
    <scope>NUCLEOTIDE SEQUENCE [LARGE SCALE GENOMIC DNA]</scope>
    <source>
        <strain evidence="3 4">An925</strain>
    </source>
</reference>
<dbReference type="EMBL" id="JADYTN010000010">
    <property type="protein sequence ID" value="MCF2563645.1"/>
    <property type="molecule type" value="Genomic_DNA"/>
</dbReference>
<organism evidence="3 4">
    <name type="scientific">Xylanibacter brevis</name>
    <dbReference type="NCBI Taxonomy" id="83231"/>
    <lineage>
        <taxon>Bacteria</taxon>
        <taxon>Pseudomonadati</taxon>
        <taxon>Bacteroidota</taxon>
        <taxon>Bacteroidia</taxon>
        <taxon>Bacteroidales</taxon>
        <taxon>Prevotellaceae</taxon>
        <taxon>Xylanibacter</taxon>
    </lineage>
</organism>
<feature type="chain" id="PRO_5046387556" description="Secreted protein" evidence="2">
    <location>
        <begin position="21"/>
        <end position="306"/>
    </location>
</feature>
<dbReference type="Proteomes" id="UP001200470">
    <property type="component" value="Unassembled WGS sequence"/>
</dbReference>
<evidence type="ECO:0008006" key="5">
    <source>
        <dbReference type="Google" id="ProtNLM"/>
    </source>
</evidence>
<accession>A0ABS9CFK0</accession>